<comment type="subcellular location">
    <subcellularLocation>
        <location evidence="1">Cell membrane</location>
        <topology evidence="1">Multi-pass membrane protein</topology>
    </subcellularLocation>
</comment>
<reference evidence="8 9" key="1">
    <citation type="submission" date="2020-08" db="EMBL/GenBank/DDBJ databases">
        <title>Cohnella phylogeny.</title>
        <authorList>
            <person name="Dunlap C."/>
        </authorList>
    </citation>
    <scope>NUCLEOTIDE SEQUENCE [LARGE SCALE GENOMIC DNA]</scope>
    <source>
        <strain evidence="8 9">DSM 25239</strain>
    </source>
</reference>
<gene>
    <name evidence="8" type="ORF">H7B90_09240</name>
</gene>
<comment type="caution">
    <text evidence="8">The sequence shown here is derived from an EMBL/GenBank/DDBJ whole genome shotgun (WGS) entry which is preliminary data.</text>
</comment>
<evidence type="ECO:0000256" key="3">
    <source>
        <dbReference type="ARBA" id="ARBA00022475"/>
    </source>
</evidence>
<sequence>RRAGLSRLPWYLLGFLAASLLASTRPDAWLPLPAGWEDAAARLTTALLTAAMAGLGLSVDLRELRGALRPLAVLLIVSALLSALTYLSLAL</sequence>
<dbReference type="Proteomes" id="UP000553776">
    <property type="component" value="Unassembled WGS sequence"/>
</dbReference>
<dbReference type="RefSeq" id="WP_185135570.1">
    <property type="nucleotide sequence ID" value="NZ_JACJVR010000031.1"/>
</dbReference>
<evidence type="ECO:0000256" key="4">
    <source>
        <dbReference type="ARBA" id="ARBA00022692"/>
    </source>
</evidence>
<evidence type="ECO:0000256" key="7">
    <source>
        <dbReference type="SAM" id="Phobius"/>
    </source>
</evidence>
<evidence type="ECO:0000313" key="9">
    <source>
        <dbReference type="Proteomes" id="UP000553776"/>
    </source>
</evidence>
<dbReference type="AlphaFoldDB" id="A0A841TX28"/>
<evidence type="ECO:0000256" key="1">
    <source>
        <dbReference type="ARBA" id="ARBA00004651"/>
    </source>
</evidence>
<dbReference type="Pfam" id="PF03601">
    <property type="entry name" value="Cons_hypoth698"/>
    <property type="match status" value="1"/>
</dbReference>
<keyword evidence="6 7" id="KW-0472">Membrane</keyword>
<feature type="transmembrane region" description="Helical" evidence="7">
    <location>
        <begin position="71"/>
        <end position="89"/>
    </location>
</feature>
<evidence type="ECO:0000313" key="8">
    <source>
        <dbReference type="EMBL" id="MBB6691582.1"/>
    </source>
</evidence>
<dbReference type="GO" id="GO:0005886">
    <property type="term" value="C:plasma membrane"/>
    <property type="evidence" value="ECO:0007669"/>
    <property type="project" value="UniProtKB-SubCell"/>
</dbReference>
<accession>A0A841TX28</accession>
<name>A0A841TX28_9BACL</name>
<keyword evidence="3" id="KW-1003">Cell membrane</keyword>
<evidence type="ECO:0000256" key="2">
    <source>
        <dbReference type="ARBA" id="ARBA00007977"/>
    </source>
</evidence>
<comment type="similarity">
    <text evidence="2">Belongs to the UPF0324 family.</text>
</comment>
<evidence type="ECO:0000256" key="6">
    <source>
        <dbReference type="ARBA" id="ARBA00023136"/>
    </source>
</evidence>
<dbReference type="EMBL" id="JACJVR010000031">
    <property type="protein sequence ID" value="MBB6691582.1"/>
    <property type="molecule type" value="Genomic_DNA"/>
</dbReference>
<dbReference type="InterPro" id="IPR018383">
    <property type="entry name" value="UPF0324_pro"/>
</dbReference>
<protein>
    <submittedName>
        <fullName evidence="8">Putative sulfate exporter family transporter</fullName>
    </submittedName>
</protein>
<feature type="non-terminal residue" evidence="8">
    <location>
        <position position="1"/>
    </location>
</feature>
<keyword evidence="4 7" id="KW-0812">Transmembrane</keyword>
<feature type="transmembrane region" description="Helical" evidence="7">
    <location>
        <begin position="40"/>
        <end position="59"/>
    </location>
</feature>
<evidence type="ECO:0000256" key="5">
    <source>
        <dbReference type="ARBA" id="ARBA00022989"/>
    </source>
</evidence>
<keyword evidence="5 7" id="KW-1133">Transmembrane helix</keyword>
<organism evidence="8 9">
    <name type="scientific">Cohnella xylanilytica</name>
    <dbReference type="NCBI Taxonomy" id="557555"/>
    <lineage>
        <taxon>Bacteria</taxon>
        <taxon>Bacillati</taxon>
        <taxon>Bacillota</taxon>
        <taxon>Bacilli</taxon>
        <taxon>Bacillales</taxon>
        <taxon>Paenibacillaceae</taxon>
        <taxon>Cohnella</taxon>
    </lineage>
</organism>
<keyword evidence="9" id="KW-1185">Reference proteome</keyword>
<proteinExistence type="inferred from homology"/>